<evidence type="ECO:0008006" key="4">
    <source>
        <dbReference type="Google" id="ProtNLM"/>
    </source>
</evidence>
<sequence length="165" mass="17885">MKTNSLLVTLLLALSAQADVVSDASAILTSLPACSYGCVAQIPGFVANLNVEMITKVCSNWAADSPVFYNCMAKSGCAGTLSATTNTTVAKFQALCPQVLGTTATTVSALASASSSTYGGPVRQLLVLRFWQRARLHLQLQLHKRMEQWQICLKARLLYFLHYCY</sequence>
<feature type="chain" id="PRO_5010988367" description="Extracellular membrane protein CFEM domain-containing protein" evidence="1">
    <location>
        <begin position="19"/>
        <end position="165"/>
    </location>
</feature>
<evidence type="ECO:0000256" key="1">
    <source>
        <dbReference type="SAM" id="SignalP"/>
    </source>
</evidence>
<feature type="non-terminal residue" evidence="2">
    <location>
        <position position="165"/>
    </location>
</feature>
<keyword evidence="1" id="KW-0732">Signal</keyword>
<reference evidence="2 3" key="1">
    <citation type="submission" date="2016-07" db="EMBL/GenBank/DDBJ databases">
        <title>Pervasive Adenine N6-methylation of Active Genes in Fungi.</title>
        <authorList>
            <consortium name="DOE Joint Genome Institute"/>
            <person name="Mondo S.J."/>
            <person name="Dannebaum R.O."/>
            <person name="Kuo R.C."/>
            <person name="Labutti K."/>
            <person name="Haridas S."/>
            <person name="Kuo A."/>
            <person name="Salamov A."/>
            <person name="Ahrendt S.R."/>
            <person name="Lipzen A."/>
            <person name="Sullivan W."/>
            <person name="Andreopoulos W.B."/>
            <person name="Clum A."/>
            <person name="Lindquist E."/>
            <person name="Daum C."/>
            <person name="Ramamoorthy G.K."/>
            <person name="Gryganskyi A."/>
            <person name="Culley D."/>
            <person name="Magnuson J.K."/>
            <person name="James T.Y."/>
            <person name="O'Malley M.A."/>
            <person name="Stajich J.E."/>
            <person name="Spatafora J.W."/>
            <person name="Visel A."/>
            <person name="Grigoriev I.V."/>
        </authorList>
    </citation>
    <scope>NUCLEOTIDE SEQUENCE [LARGE SCALE GENOMIC DNA]</scope>
    <source>
        <strain evidence="2 3">JEL800</strain>
    </source>
</reference>
<gene>
    <name evidence="2" type="ORF">BCR33DRAFT_720584</name>
</gene>
<protein>
    <recommendedName>
        <fullName evidence="4">Extracellular membrane protein CFEM domain-containing protein</fullName>
    </recommendedName>
</protein>
<name>A0A1Y2BUW6_9FUNG</name>
<accession>A0A1Y2BUW6</accession>
<organism evidence="2 3">
    <name type="scientific">Rhizoclosmatium globosum</name>
    <dbReference type="NCBI Taxonomy" id="329046"/>
    <lineage>
        <taxon>Eukaryota</taxon>
        <taxon>Fungi</taxon>
        <taxon>Fungi incertae sedis</taxon>
        <taxon>Chytridiomycota</taxon>
        <taxon>Chytridiomycota incertae sedis</taxon>
        <taxon>Chytridiomycetes</taxon>
        <taxon>Chytridiales</taxon>
        <taxon>Chytriomycetaceae</taxon>
        <taxon>Rhizoclosmatium</taxon>
    </lineage>
</organism>
<evidence type="ECO:0000313" key="2">
    <source>
        <dbReference type="EMBL" id="ORY38533.1"/>
    </source>
</evidence>
<feature type="signal peptide" evidence="1">
    <location>
        <begin position="1"/>
        <end position="18"/>
    </location>
</feature>
<keyword evidence="3" id="KW-1185">Reference proteome</keyword>
<proteinExistence type="predicted"/>
<dbReference type="EMBL" id="MCGO01000043">
    <property type="protein sequence ID" value="ORY38533.1"/>
    <property type="molecule type" value="Genomic_DNA"/>
</dbReference>
<dbReference type="OrthoDB" id="10416028at2759"/>
<comment type="caution">
    <text evidence="2">The sequence shown here is derived from an EMBL/GenBank/DDBJ whole genome shotgun (WGS) entry which is preliminary data.</text>
</comment>
<dbReference type="Proteomes" id="UP000193642">
    <property type="component" value="Unassembled WGS sequence"/>
</dbReference>
<dbReference type="AlphaFoldDB" id="A0A1Y2BUW6"/>
<evidence type="ECO:0000313" key="3">
    <source>
        <dbReference type="Proteomes" id="UP000193642"/>
    </source>
</evidence>